<dbReference type="PANTHER" id="PTHR34978">
    <property type="entry name" value="POSSIBLE SENSOR-TRANSDUCER PROTEIN BLAR"/>
    <property type="match status" value="1"/>
</dbReference>
<keyword evidence="1" id="KW-0812">Transmembrane</keyword>
<keyword evidence="1" id="KW-0472">Membrane</keyword>
<dbReference type="CDD" id="cd07341">
    <property type="entry name" value="M56_BlaR1_MecR1_like"/>
    <property type="match status" value="1"/>
</dbReference>
<evidence type="ECO:0000313" key="3">
    <source>
        <dbReference type="EMBL" id="SDG95686.1"/>
    </source>
</evidence>
<keyword evidence="1" id="KW-1133">Transmembrane helix</keyword>
<evidence type="ECO:0000259" key="2">
    <source>
        <dbReference type="Pfam" id="PF05569"/>
    </source>
</evidence>
<organism evidence="3 4">
    <name type="scientific">Psychroflexus sediminis</name>
    <dbReference type="NCBI Taxonomy" id="470826"/>
    <lineage>
        <taxon>Bacteria</taxon>
        <taxon>Pseudomonadati</taxon>
        <taxon>Bacteroidota</taxon>
        <taxon>Flavobacteriia</taxon>
        <taxon>Flavobacteriales</taxon>
        <taxon>Flavobacteriaceae</taxon>
        <taxon>Psychroflexus</taxon>
    </lineage>
</organism>
<dbReference type="InterPro" id="IPR052173">
    <property type="entry name" value="Beta-lactam_resp_regulator"/>
</dbReference>
<dbReference type="Proteomes" id="UP000199296">
    <property type="component" value="Unassembled WGS sequence"/>
</dbReference>
<dbReference type="Gene3D" id="2.170.130.10">
    <property type="entry name" value="TonB-dependent receptor, plug domain"/>
    <property type="match status" value="1"/>
</dbReference>
<feature type="transmembrane region" description="Helical" evidence="1">
    <location>
        <begin position="267"/>
        <end position="286"/>
    </location>
</feature>
<feature type="domain" description="Peptidase M56" evidence="2">
    <location>
        <begin position="157"/>
        <end position="258"/>
    </location>
</feature>
<reference evidence="3 4" key="1">
    <citation type="submission" date="2016-10" db="EMBL/GenBank/DDBJ databases">
        <authorList>
            <person name="de Groot N.N."/>
        </authorList>
    </citation>
    <scope>NUCLEOTIDE SEQUENCE [LARGE SCALE GENOMIC DNA]</scope>
    <source>
        <strain evidence="3 4">DSM 19803</strain>
    </source>
</reference>
<sequence length="882" mass="100789">MDLLIYLAKASLLLTLFWVVYKVILEAETYHRFKRIYLHVGYGLSLILPLLSYTKIEVITLSPAFLAPSSSEFVPAEIKPTTSELIWSYMTEHALLELLYIGISLVFLVHLLVKFFRLLSFLKASKAFQTDGIFHVEKAIPEGAFSFLNYIVYDPKLYSEAELKIILAHEKAHVAHKHSLDILLAHLYTCAFWFNPFAWLYQKSLVLNLEYEADAKVVDNTTKKEYQMTLYSITQQQFRSQLQHSFHQSPIKKRIAMLNKNKHNQSFWKLFIVSPLLVLFFLLFQVETKAQIKNSITTTETKVNRIEITYDENTTKEELESDIEFLKEEFDIDMQYSNASFGANGQLKSLALEVNSNDGFKGSVASPDVASMPVYFYRDYTEGVKTPFGVGVREKSKADFKTDFNTLKDAENFVINGKQIDKEELVKTYIPVETYSYDKSSKTLSITTKSEFSKPYFSKISAITEELVVKFGKNITEKMTFINISSDHEPVLITLDKFEISENKETPLEDNEAKEKPEDSKRDYKNAENFVINGKKIDKVKLVENYIPVEDYSYEANSKTLSIKNSSAFSEPYYSQFLDLMNDIKGNRADNFLKGLTYFKLTSDYKVVTMKVTDVKTSETPNDALIDKNISLSNGAGKTERKFLDFNSKYQNQDMVMFVDGVKVEKGKTANIDTDQIESVEILKSPEELKAEGYNSNFVKGVIKITTKKESSSNASKNKGSKEVNKLALKNSESAIYMLDGKVIDIKKINKVMPKDIKSVDVVKSAKEIKNAGYDPKKVDRLIKIKTKKGNDINASQYANSNELYNSALSRNNNTIIYKVDGKEVDEKKFYKLEPEQIQSMEVVKSPYDLKKAGYDTKKIDGLILITTKKSKSKKTDKIKNR</sequence>
<dbReference type="Pfam" id="PF05569">
    <property type="entry name" value="Peptidase_M56"/>
    <property type="match status" value="1"/>
</dbReference>
<evidence type="ECO:0000256" key="1">
    <source>
        <dbReference type="SAM" id="Phobius"/>
    </source>
</evidence>
<keyword evidence="4" id="KW-1185">Reference proteome</keyword>
<feature type="transmembrane region" description="Helical" evidence="1">
    <location>
        <begin position="98"/>
        <end position="116"/>
    </location>
</feature>
<dbReference type="STRING" id="470826.SAMN04488027_11254"/>
<proteinExistence type="predicted"/>
<dbReference type="PANTHER" id="PTHR34978:SF3">
    <property type="entry name" value="SLR0241 PROTEIN"/>
    <property type="match status" value="1"/>
</dbReference>
<dbReference type="InterPro" id="IPR008756">
    <property type="entry name" value="Peptidase_M56"/>
</dbReference>
<dbReference type="SUPFAM" id="SSF56935">
    <property type="entry name" value="Porins"/>
    <property type="match status" value="1"/>
</dbReference>
<evidence type="ECO:0000313" key="4">
    <source>
        <dbReference type="Proteomes" id="UP000199296"/>
    </source>
</evidence>
<dbReference type="EMBL" id="FNCW01000012">
    <property type="protein sequence ID" value="SDG95686.1"/>
    <property type="molecule type" value="Genomic_DNA"/>
</dbReference>
<dbReference type="AlphaFoldDB" id="A0A1G7YH95"/>
<dbReference type="OrthoDB" id="1522859at2"/>
<dbReference type="RefSeq" id="WP_093368889.1">
    <property type="nucleotide sequence ID" value="NZ_FNCW01000012.1"/>
</dbReference>
<feature type="transmembrane region" description="Helical" evidence="1">
    <location>
        <begin position="36"/>
        <end position="56"/>
    </location>
</feature>
<dbReference type="InterPro" id="IPR037066">
    <property type="entry name" value="Plug_dom_sf"/>
</dbReference>
<gene>
    <name evidence="3" type="ORF">SAMN04488027_11254</name>
</gene>
<accession>A0A1G7YH95</accession>
<name>A0A1G7YH95_9FLAO</name>
<feature type="transmembrane region" description="Helical" evidence="1">
    <location>
        <begin position="6"/>
        <end position="24"/>
    </location>
</feature>
<protein>
    <submittedName>
        <fullName evidence="3">Signal transducer regulating beta-lactamase production, contains metallopeptidase domain</fullName>
    </submittedName>
</protein>